<keyword evidence="2" id="KW-1185">Reference proteome</keyword>
<dbReference type="EMBL" id="JAPDOD010000007">
    <property type="protein sequence ID" value="MDA0160874.1"/>
    <property type="molecule type" value="Genomic_DNA"/>
</dbReference>
<dbReference type="Proteomes" id="UP001149140">
    <property type="component" value="Unassembled WGS sequence"/>
</dbReference>
<protein>
    <submittedName>
        <fullName evidence="1">Uncharacterized protein</fullName>
    </submittedName>
</protein>
<organism evidence="1 2">
    <name type="scientific">Solirubrobacter ginsenosidimutans</name>
    <dbReference type="NCBI Taxonomy" id="490573"/>
    <lineage>
        <taxon>Bacteria</taxon>
        <taxon>Bacillati</taxon>
        <taxon>Actinomycetota</taxon>
        <taxon>Thermoleophilia</taxon>
        <taxon>Solirubrobacterales</taxon>
        <taxon>Solirubrobacteraceae</taxon>
        <taxon>Solirubrobacter</taxon>
    </lineage>
</organism>
<proteinExistence type="predicted"/>
<sequence>MYAHQRHAGELAAELLDVVNEAELEAFLCRLVRTAGARLAPAAGHELVAVLRDAAERTLPTLTTTALPSATPGSVTAKRAARAYGMELEGISAEDRDYEIARQFVRFAQAAAARASTAPVGVALGRAGREFAPGLLSPHAT</sequence>
<evidence type="ECO:0000313" key="1">
    <source>
        <dbReference type="EMBL" id="MDA0160874.1"/>
    </source>
</evidence>
<name>A0A9X3S030_9ACTN</name>
<gene>
    <name evidence="1" type="ORF">OM076_11410</name>
</gene>
<reference evidence="1" key="1">
    <citation type="submission" date="2022-10" db="EMBL/GenBank/DDBJ databases">
        <title>The WGS of Solirubrobacter ginsenosidimutans DSM 21036.</title>
        <authorList>
            <person name="Jiang Z."/>
        </authorList>
    </citation>
    <scope>NUCLEOTIDE SEQUENCE</scope>
    <source>
        <strain evidence="1">DSM 21036</strain>
    </source>
</reference>
<comment type="caution">
    <text evidence="1">The sequence shown here is derived from an EMBL/GenBank/DDBJ whole genome shotgun (WGS) entry which is preliminary data.</text>
</comment>
<dbReference type="RefSeq" id="WP_270039977.1">
    <property type="nucleotide sequence ID" value="NZ_JAPDOD010000007.1"/>
</dbReference>
<evidence type="ECO:0000313" key="2">
    <source>
        <dbReference type="Proteomes" id="UP001149140"/>
    </source>
</evidence>
<accession>A0A9X3S030</accession>
<dbReference type="AlphaFoldDB" id="A0A9X3S030"/>